<dbReference type="InterPro" id="IPR003439">
    <property type="entry name" value="ABC_transporter-like_ATP-bd"/>
</dbReference>
<keyword evidence="7" id="KW-0067">ATP-binding</keyword>
<keyword evidence="6" id="KW-0547">Nucleotide-binding</keyword>
<evidence type="ECO:0000256" key="5">
    <source>
        <dbReference type="ARBA" id="ARBA00022692"/>
    </source>
</evidence>
<evidence type="ECO:0000313" key="15">
    <source>
        <dbReference type="EMBL" id="ACL63142.1"/>
    </source>
</evidence>
<dbReference type="InterPro" id="IPR005074">
    <property type="entry name" value="Peptidase_C39"/>
</dbReference>
<protein>
    <submittedName>
        <fullName evidence="15">ABC transporter related</fullName>
    </submittedName>
</protein>
<dbReference type="PANTHER" id="PTHR24221">
    <property type="entry name" value="ATP-BINDING CASSETTE SUB-FAMILY B"/>
    <property type="match status" value="1"/>
</dbReference>
<evidence type="ECO:0000259" key="13">
    <source>
        <dbReference type="PROSITE" id="PS50929"/>
    </source>
</evidence>
<keyword evidence="15" id="KW-0614">Plasmid</keyword>
<dbReference type="Pfam" id="PF03412">
    <property type="entry name" value="Peptidase_C39"/>
    <property type="match status" value="1"/>
</dbReference>
<feature type="transmembrane region" description="Helical" evidence="11">
    <location>
        <begin position="296"/>
        <end position="326"/>
    </location>
</feature>
<dbReference type="GO" id="GO:0034040">
    <property type="term" value="F:ATPase-coupled lipid transmembrane transporter activity"/>
    <property type="evidence" value="ECO:0007669"/>
    <property type="project" value="TreeGrafter"/>
</dbReference>
<dbReference type="GO" id="GO:0005886">
    <property type="term" value="C:plasma membrane"/>
    <property type="evidence" value="ECO:0007669"/>
    <property type="project" value="UniProtKB-SubCell"/>
</dbReference>
<dbReference type="MEROPS" id="C39.005"/>
<feature type="region of interest" description="Disordered" evidence="10">
    <location>
        <begin position="739"/>
        <end position="767"/>
    </location>
</feature>
<dbReference type="GO" id="GO:0016887">
    <property type="term" value="F:ATP hydrolysis activity"/>
    <property type="evidence" value="ECO:0007669"/>
    <property type="project" value="InterPro"/>
</dbReference>
<dbReference type="PROSITE" id="PS50990">
    <property type="entry name" value="PEPTIDASE_C39"/>
    <property type="match status" value="1"/>
</dbReference>
<reference evidence="16" key="1">
    <citation type="submission" date="2009-01" db="EMBL/GenBank/DDBJ databases">
        <title>Complete sequence of plasmid 2 of Methylobacterium nodulans ORS 2060.</title>
        <authorList>
            <consortium name="US DOE Joint Genome Institute"/>
            <person name="Lucas S."/>
            <person name="Copeland A."/>
            <person name="Lapidus A."/>
            <person name="Glavina del Rio T."/>
            <person name="Dalin E."/>
            <person name="Tice H."/>
            <person name="Bruce D."/>
            <person name="Goodwin L."/>
            <person name="Pitluck S."/>
            <person name="Sims D."/>
            <person name="Brettin T."/>
            <person name="Detter J.C."/>
            <person name="Han C."/>
            <person name="Larimer F."/>
            <person name="Land M."/>
            <person name="Hauser L."/>
            <person name="Kyrpides N."/>
            <person name="Ivanova N."/>
            <person name="Marx C.J."/>
            <person name="Richardson P."/>
        </authorList>
    </citation>
    <scope>NUCLEOTIDE SEQUENCE [LARGE SCALE GENOMIC DNA]</scope>
    <source>
        <strain evidence="16">LMG 21967 / CNCM I-2342 / ORS 2060</strain>
        <plasmid evidence="16">Plasmid pMNOD02</plasmid>
    </source>
</reference>
<dbReference type="RefSeq" id="WP_012631342.1">
    <property type="nucleotide sequence ID" value="NC_011887.1"/>
</dbReference>
<dbReference type="Gene3D" id="1.20.1560.10">
    <property type="entry name" value="ABC transporter type 1, transmembrane domain"/>
    <property type="match status" value="1"/>
</dbReference>
<evidence type="ECO:0000256" key="2">
    <source>
        <dbReference type="ARBA" id="ARBA00005417"/>
    </source>
</evidence>
<gene>
    <name evidence="15" type="ordered locus">Mnod_8163</name>
</gene>
<keyword evidence="9 11" id="KW-0472">Membrane</keyword>
<evidence type="ECO:0000256" key="1">
    <source>
        <dbReference type="ARBA" id="ARBA00004651"/>
    </source>
</evidence>
<dbReference type="GO" id="GO:0140359">
    <property type="term" value="F:ABC-type transporter activity"/>
    <property type="evidence" value="ECO:0007669"/>
    <property type="project" value="InterPro"/>
</dbReference>
<keyword evidence="5 11" id="KW-0812">Transmembrane</keyword>
<dbReference type="SMART" id="SM00382">
    <property type="entry name" value="AAA"/>
    <property type="match status" value="1"/>
</dbReference>
<proteinExistence type="inferred from homology"/>
<evidence type="ECO:0000256" key="4">
    <source>
        <dbReference type="ARBA" id="ARBA00022475"/>
    </source>
</evidence>
<dbReference type="Pfam" id="PF00664">
    <property type="entry name" value="ABC_membrane"/>
    <property type="match status" value="1"/>
</dbReference>
<evidence type="ECO:0000256" key="8">
    <source>
        <dbReference type="ARBA" id="ARBA00022989"/>
    </source>
</evidence>
<keyword evidence="8 11" id="KW-1133">Transmembrane helix</keyword>
<dbReference type="KEGG" id="mno:Mnod_8163"/>
<dbReference type="AlphaFoldDB" id="B8IXA1"/>
<sequence>MARVSALEGLNLGWGRRVPMLLQTEAAECGLASLAMVASYFGYQTGLSELRRRYGMSLKGATLNELMRIADELGFATRPLRLEIAELGQLRLPCILHWDLNHFVVLQKVARGSAVVHDPSVGIRRISKAQLSRHFTGVALELYPTDRFVPATAPARIRALHLLGRTVGVKRALTNQVVLALAIEVFAIISPLFLQWVVDHALVTADHDLLVTLALGFSLLLLIQTAVTAMRSWMLIGLSATLKIQSRANLFSHLISLPATFFESRHLGDVTSRFSSQETILQVVTTDLVESIIDGIMAGITLVIMVLFAPDLAAVTVLGALLYAGLRWASYTPLREASAEAIVWSARRDSHFLETLRGIRTIKLFNGQEERRAHWLNLLVSTTNRQLSVERLRFLFKTANGLLFGFLKITIIWLGARHIMANTMSVGLLLAFLLYKDQFIERVAELINKLVDLKMLRLHAERLADIALTEPEPRSPVRLRPEGSHPPQAVELRHVSFRYGEHEPWILDNVSLRIEAGESVAIVGPSGGGKTTLLKILSGLVAPTHGEILVNGEPMSRIGLQNYRAMLGVVMQDDQLFAGSIADNISFFAEQPDLPRVVECADLAAVHADIIQMPMGYSTLIGDMGTMLSGGQKQRVLIARALYRRPGILLLDEATSHLDVDRERAVNAALAAACVTRIVIAHRPETIRASGRVITLCNGKVSCHRADEATELHELHLPPATPLTIPNTDVPACRGRVRRCQRKRTKRRRRGARRGARRALARSGRLR</sequence>
<dbReference type="CDD" id="cd02419">
    <property type="entry name" value="Peptidase_C39C"/>
    <property type="match status" value="1"/>
</dbReference>
<name>B8IXA1_METNO</name>
<dbReference type="GO" id="GO:0008234">
    <property type="term" value="F:cysteine-type peptidase activity"/>
    <property type="evidence" value="ECO:0007669"/>
    <property type="project" value="InterPro"/>
</dbReference>
<evidence type="ECO:0000259" key="14">
    <source>
        <dbReference type="PROSITE" id="PS50990"/>
    </source>
</evidence>
<keyword evidence="16" id="KW-1185">Reference proteome</keyword>
<accession>B8IXA1</accession>
<dbReference type="PROSITE" id="PS50893">
    <property type="entry name" value="ABC_TRANSPORTER_2"/>
    <property type="match status" value="1"/>
</dbReference>
<dbReference type="SUPFAM" id="SSF90123">
    <property type="entry name" value="ABC transporter transmembrane region"/>
    <property type="match status" value="1"/>
</dbReference>
<comment type="subcellular location">
    <subcellularLocation>
        <location evidence="1">Cell membrane</location>
        <topology evidence="1">Multi-pass membrane protein</topology>
    </subcellularLocation>
</comment>
<organism evidence="15 16">
    <name type="scientific">Methylobacterium nodulans (strain LMG 21967 / CNCM I-2342 / ORS 2060)</name>
    <dbReference type="NCBI Taxonomy" id="460265"/>
    <lineage>
        <taxon>Bacteria</taxon>
        <taxon>Pseudomonadati</taxon>
        <taxon>Pseudomonadota</taxon>
        <taxon>Alphaproteobacteria</taxon>
        <taxon>Hyphomicrobiales</taxon>
        <taxon>Methylobacteriaceae</taxon>
        <taxon>Methylobacterium</taxon>
    </lineage>
</organism>
<keyword evidence="4" id="KW-1003">Cell membrane</keyword>
<feature type="domain" description="Peptidase C39" evidence="14">
    <location>
        <begin position="23"/>
        <end position="142"/>
    </location>
</feature>
<dbReference type="PROSITE" id="PS50929">
    <property type="entry name" value="ABC_TM1F"/>
    <property type="match status" value="1"/>
</dbReference>
<evidence type="ECO:0000256" key="11">
    <source>
        <dbReference type="SAM" id="Phobius"/>
    </source>
</evidence>
<dbReference type="EMBL" id="CP001351">
    <property type="protein sequence ID" value="ACL63142.1"/>
    <property type="molecule type" value="Genomic_DNA"/>
</dbReference>
<feature type="transmembrane region" description="Helical" evidence="11">
    <location>
        <begin position="209"/>
        <end position="229"/>
    </location>
</feature>
<dbReference type="GO" id="GO:0006508">
    <property type="term" value="P:proteolysis"/>
    <property type="evidence" value="ECO:0007669"/>
    <property type="project" value="InterPro"/>
</dbReference>
<dbReference type="Proteomes" id="UP000008207">
    <property type="component" value="Plasmid pMNOD02"/>
</dbReference>
<dbReference type="InterPro" id="IPR027417">
    <property type="entry name" value="P-loop_NTPase"/>
</dbReference>
<dbReference type="InterPro" id="IPR036640">
    <property type="entry name" value="ABC1_TM_sf"/>
</dbReference>
<dbReference type="FunFam" id="3.40.50.300:FF:000299">
    <property type="entry name" value="ABC transporter ATP-binding protein/permease"/>
    <property type="match status" value="1"/>
</dbReference>
<dbReference type="InterPro" id="IPR033838">
    <property type="entry name" value="CvaB_peptidase"/>
</dbReference>
<dbReference type="PANTHER" id="PTHR24221:SF606">
    <property type="entry name" value="COLICIN V SECRETION-PROCESSING ATP-BINDING PROTEIN"/>
    <property type="match status" value="1"/>
</dbReference>
<dbReference type="GO" id="GO:0005524">
    <property type="term" value="F:ATP binding"/>
    <property type="evidence" value="ECO:0007669"/>
    <property type="project" value="UniProtKB-KW"/>
</dbReference>
<comment type="similarity">
    <text evidence="2">Belongs to the ABC transporter superfamily.</text>
</comment>
<dbReference type="CDD" id="cd18567">
    <property type="entry name" value="ABC_6TM_CvaB_RaxB_like"/>
    <property type="match status" value="1"/>
</dbReference>
<dbReference type="Gene3D" id="3.90.70.10">
    <property type="entry name" value="Cysteine proteinases"/>
    <property type="match status" value="1"/>
</dbReference>
<dbReference type="InterPro" id="IPR039421">
    <property type="entry name" value="Type_1_exporter"/>
</dbReference>
<dbReference type="Gene3D" id="3.40.50.300">
    <property type="entry name" value="P-loop containing nucleotide triphosphate hydrolases"/>
    <property type="match status" value="1"/>
</dbReference>
<feature type="transmembrane region" description="Helical" evidence="11">
    <location>
        <begin position="177"/>
        <end position="197"/>
    </location>
</feature>
<evidence type="ECO:0000259" key="12">
    <source>
        <dbReference type="PROSITE" id="PS50893"/>
    </source>
</evidence>
<evidence type="ECO:0000256" key="3">
    <source>
        <dbReference type="ARBA" id="ARBA00022448"/>
    </source>
</evidence>
<dbReference type="HOGENOM" id="CLU_000604_95_3_5"/>
<dbReference type="InterPro" id="IPR003593">
    <property type="entry name" value="AAA+_ATPase"/>
</dbReference>
<evidence type="ECO:0000313" key="16">
    <source>
        <dbReference type="Proteomes" id="UP000008207"/>
    </source>
</evidence>
<evidence type="ECO:0000256" key="9">
    <source>
        <dbReference type="ARBA" id="ARBA00023136"/>
    </source>
</evidence>
<dbReference type="InterPro" id="IPR011527">
    <property type="entry name" value="ABC1_TM_dom"/>
</dbReference>
<dbReference type="PROSITE" id="PS00211">
    <property type="entry name" value="ABC_TRANSPORTER_1"/>
    <property type="match status" value="1"/>
</dbReference>
<evidence type="ECO:0000256" key="10">
    <source>
        <dbReference type="SAM" id="MobiDB-lite"/>
    </source>
</evidence>
<evidence type="ECO:0000256" key="6">
    <source>
        <dbReference type="ARBA" id="ARBA00022741"/>
    </source>
</evidence>
<feature type="domain" description="ABC transporter" evidence="12">
    <location>
        <begin position="490"/>
        <end position="723"/>
    </location>
</feature>
<dbReference type="SUPFAM" id="SSF52540">
    <property type="entry name" value="P-loop containing nucleoside triphosphate hydrolases"/>
    <property type="match status" value="1"/>
</dbReference>
<evidence type="ECO:0000256" key="7">
    <source>
        <dbReference type="ARBA" id="ARBA00022840"/>
    </source>
</evidence>
<geneLocation type="plasmid" evidence="15 16">
    <name>pMNOD02</name>
</geneLocation>
<keyword evidence="3" id="KW-0813">Transport</keyword>
<dbReference type="Pfam" id="PF00005">
    <property type="entry name" value="ABC_tran"/>
    <property type="match status" value="1"/>
</dbReference>
<dbReference type="InterPro" id="IPR017871">
    <property type="entry name" value="ABC_transporter-like_CS"/>
</dbReference>
<feature type="domain" description="ABC transmembrane type-1" evidence="13">
    <location>
        <begin position="177"/>
        <end position="455"/>
    </location>
</feature>